<keyword evidence="3" id="KW-1185">Reference proteome</keyword>
<sequence length="193" mass="20293">MPDTTTPRGLILTPGAGASRDHHTLVAVERRLAALDPPLVTERVDFPYRLAGKRMPDRPPVAVAHLRAEAARFAGELGVGTDALLLGGRSYGGRMCSMAVAEGLPAAGLVLLSYPLHPPGKPERLRVEHFPDIAVPVLFVAGDRDPFGSPDELAEHAAAIPGPVTTVTLAGAHDVRGKDDDVAAAVADWVRTL</sequence>
<dbReference type="PANTHER" id="PTHR13136:SF11">
    <property type="entry name" value="TESTIS-EXPRESSED PROTEIN 30"/>
    <property type="match status" value="1"/>
</dbReference>
<reference evidence="2 3" key="1">
    <citation type="submission" date="2017-02" db="EMBL/GenBank/DDBJ databases">
        <authorList>
            <person name="Peterson S.W."/>
        </authorList>
    </citation>
    <scope>NUCLEOTIDE SEQUENCE [LARGE SCALE GENOMIC DNA]</scope>
    <source>
        <strain evidence="2 3">DSM 21481</strain>
    </source>
</reference>
<evidence type="ECO:0000259" key="1">
    <source>
        <dbReference type="Pfam" id="PF20408"/>
    </source>
</evidence>
<dbReference type="InterPro" id="IPR026555">
    <property type="entry name" value="NSL3/Tex30"/>
</dbReference>
<evidence type="ECO:0000313" key="2">
    <source>
        <dbReference type="EMBL" id="SKC74707.1"/>
    </source>
</evidence>
<dbReference type="RefSeq" id="WP_079575606.1">
    <property type="nucleotide sequence ID" value="NZ_FUZQ01000006.1"/>
</dbReference>
<dbReference type="InterPro" id="IPR029058">
    <property type="entry name" value="AB_hydrolase_fold"/>
</dbReference>
<dbReference type="STRING" id="526729.SAMN04324258_3320"/>
<dbReference type="EMBL" id="FUZQ01000006">
    <property type="protein sequence ID" value="SKC74707.1"/>
    <property type="molecule type" value="Genomic_DNA"/>
</dbReference>
<dbReference type="SUPFAM" id="SSF53474">
    <property type="entry name" value="alpha/beta-Hydrolases"/>
    <property type="match status" value="1"/>
</dbReference>
<dbReference type="PANTHER" id="PTHR13136">
    <property type="entry name" value="TESTIS DEVELOPMENT PROTEIN PRTD"/>
    <property type="match status" value="1"/>
</dbReference>
<dbReference type="Proteomes" id="UP000189777">
    <property type="component" value="Unassembled WGS sequence"/>
</dbReference>
<dbReference type="OrthoDB" id="652634at2"/>
<dbReference type="Pfam" id="PF20408">
    <property type="entry name" value="Abhydrolase_11"/>
    <property type="match status" value="1"/>
</dbReference>
<evidence type="ECO:0000313" key="3">
    <source>
        <dbReference type="Proteomes" id="UP000189777"/>
    </source>
</evidence>
<accession>A0A1T5LF79</accession>
<dbReference type="InterPro" id="IPR046879">
    <property type="entry name" value="KANL3/Tex30_Abhydrolase"/>
</dbReference>
<gene>
    <name evidence="2" type="ORF">SAMN04324258_3320</name>
</gene>
<organism evidence="2 3">
    <name type="scientific">Krasilnikoviella flava</name>
    <dbReference type="NCBI Taxonomy" id="526729"/>
    <lineage>
        <taxon>Bacteria</taxon>
        <taxon>Bacillati</taxon>
        <taxon>Actinomycetota</taxon>
        <taxon>Actinomycetes</taxon>
        <taxon>Micrococcales</taxon>
        <taxon>Promicromonosporaceae</taxon>
        <taxon>Krasilnikoviella</taxon>
    </lineage>
</organism>
<dbReference type="AlphaFoldDB" id="A0A1T5LF79"/>
<protein>
    <recommendedName>
        <fullName evidence="1">KANL3/Tex30 alpha/beta hydrolase-like domain-containing protein</fullName>
    </recommendedName>
</protein>
<name>A0A1T5LF79_9MICO</name>
<dbReference type="Gene3D" id="3.40.50.1820">
    <property type="entry name" value="alpha/beta hydrolase"/>
    <property type="match status" value="1"/>
</dbReference>
<proteinExistence type="predicted"/>
<feature type="domain" description="KANL3/Tex30 alpha/beta hydrolase-like" evidence="1">
    <location>
        <begin position="10"/>
        <end position="175"/>
    </location>
</feature>